<dbReference type="OrthoDB" id="18110at2759"/>
<name>A0A9P6U528_9FUNG</name>
<feature type="domain" description="Major facilitator superfamily (MFS) profile" evidence="4">
    <location>
        <begin position="38"/>
        <end position="477"/>
    </location>
</feature>
<evidence type="ECO:0000256" key="3">
    <source>
        <dbReference type="SAM" id="Phobius"/>
    </source>
</evidence>
<dbReference type="InterPro" id="IPR036259">
    <property type="entry name" value="MFS_trans_sf"/>
</dbReference>
<proteinExistence type="predicted"/>
<dbReference type="GO" id="GO:0016020">
    <property type="term" value="C:membrane"/>
    <property type="evidence" value="ECO:0007669"/>
    <property type="project" value="UniProtKB-SubCell"/>
</dbReference>
<evidence type="ECO:0000256" key="1">
    <source>
        <dbReference type="ARBA" id="ARBA00004141"/>
    </source>
</evidence>
<feature type="compositionally biased region" description="Basic and acidic residues" evidence="2">
    <location>
        <begin position="484"/>
        <end position="507"/>
    </location>
</feature>
<reference evidence="5" key="1">
    <citation type="journal article" date="2020" name="Fungal Divers.">
        <title>Resolving the Mortierellaceae phylogeny through synthesis of multi-gene phylogenetics and phylogenomics.</title>
        <authorList>
            <person name="Vandepol N."/>
            <person name="Liber J."/>
            <person name="Desiro A."/>
            <person name="Na H."/>
            <person name="Kennedy M."/>
            <person name="Barry K."/>
            <person name="Grigoriev I.V."/>
            <person name="Miller A.N."/>
            <person name="O'Donnell K."/>
            <person name="Stajich J.E."/>
            <person name="Bonito G."/>
        </authorList>
    </citation>
    <scope>NUCLEOTIDE SEQUENCE</scope>
    <source>
        <strain evidence="5">BC1065</strain>
    </source>
</reference>
<evidence type="ECO:0000313" key="5">
    <source>
        <dbReference type="EMBL" id="KAG0259656.1"/>
    </source>
</evidence>
<dbReference type="Pfam" id="PF07690">
    <property type="entry name" value="MFS_1"/>
    <property type="match status" value="2"/>
</dbReference>
<keyword evidence="6" id="KW-1185">Reference proteome</keyword>
<gene>
    <name evidence="5" type="ORF">DFQ27_003940</name>
</gene>
<feature type="transmembrane region" description="Helical" evidence="3">
    <location>
        <begin position="220"/>
        <end position="239"/>
    </location>
</feature>
<feature type="transmembrane region" description="Helical" evidence="3">
    <location>
        <begin position="119"/>
        <end position="138"/>
    </location>
</feature>
<organism evidence="5 6">
    <name type="scientific">Actinomortierella ambigua</name>
    <dbReference type="NCBI Taxonomy" id="1343610"/>
    <lineage>
        <taxon>Eukaryota</taxon>
        <taxon>Fungi</taxon>
        <taxon>Fungi incertae sedis</taxon>
        <taxon>Mucoromycota</taxon>
        <taxon>Mortierellomycotina</taxon>
        <taxon>Mortierellomycetes</taxon>
        <taxon>Mortierellales</taxon>
        <taxon>Mortierellaceae</taxon>
        <taxon>Actinomortierella</taxon>
    </lineage>
</organism>
<feature type="transmembrane region" description="Helical" evidence="3">
    <location>
        <begin position="360"/>
        <end position="378"/>
    </location>
</feature>
<dbReference type="InterPro" id="IPR020846">
    <property type="entry name" value="MFS_dom"/>
</dbReference>
<evidence type="ECO:0000256" key="2">
    <source>
        <dbReference type="SAM" id="MobiDB-lite"/>
    </source>
</evidence>
<protein>
    <recommendedName>
        <fullName evidence="4">Major facilitator superfamily (MFS) profile domain-containing protein</fullName>
    </recommendedName>
</protein>
<feature type="region of interest" description="Disordered" evidence="2">
    <location>
        <begin position="484"/>
        <end position="522"/>
    </location>
</feature>
<evidence type="ECO:0000313" key="6">
    <source>
        <dbReference type="Proteomes" id="UP000807716"/>
    </source>
</evidence>
<feature type="transmembrane region" description="Helical" evidence="3">
    <location>
        <begin position="150"/>
        <end position="168"/>
    </location>
</feature>
<dbReference type="InterPro" id="IPR011701">
    <property type="entry name" value="MFS"/>
</dbReference>
<keyword evidence="3" id="KW-0472">Membrane</keyword>
<dbReference type="EMBL" id="JAAAJB010000276">
    <property type="protein sequence ID" value="KAG0259656.1"/>
    <property type="molecule type" value="Genomic_DNA"/>
</dbReference>
<dbReference type="Gene3D" id="1.20.1250.20">
    <property type="entry name" value="MFS general substrate transporter like domains"/>
    <property type="match status" value="2"/>
</dbReference>
<feature type="transmembrane region" description="Helical" evidence="3">
    <location>
        <begin position="93"/>
        <end position="112"/>
    </location>
</feature>
<dbReference type="GO" id="GO:0022857">
    <property type="term" value="F:transmembrane transporter activity"/>
    <property type="evidence" value="ECO:0007669"/>
    <property type="project" value="InterPro"/>
</dbReference>
<sequence length="522" mass="56715">MSNEKVVDTEGDHHSSVETKESADDAASISSTHTTLFKIVVVNKGVTYPNLISYLLASALTITLVVFISIVQPFVLTMVLGMRGNLGNTTGSLILYDEILTLPMVIIWGIVSDRIGRRAVYSTGFICLGTALILYGYVENVYPQLLLCRLLFAIGSAACTCMMTGTMGDVAGGLHAGGRVSALVGMFSGFGALFAAMALLNVPSVLGRRYNNTVKGIRLSLISVGAAAIVLALIFLFTLPRRAGPRRGFKDMFRKFERNELPNVFHMLKYGILAARDPRIALAYLSSFVARADTVLFTSYITLWVSQYYFTLGWCPDAASEMCRSMAIGDSHKLTGTAQGIALAFAPLYGYASEKVNKSLVLSIAGLIGAAGTLPFAFTKTAPADNSNLAFVLMVGAGQIGVIVTGMVLVTGKFIDPRMRGSVAGVFSLFGSISIMIMGRLGGYLFDAWMPGAPFVLLGIVHILIMLFGIYVAIITPRLEREDRERLERQDRERQDRERLETERQSHVLEPTGEELSFTNKE</sequence>
<keyword evidence="3" id="KW-0812">Transmembrane</keyword>
<dbReference type="PANTHER" id="PTHR23524">
    <property type="entry name" value="TRANSPORTER, PUTATIVE (AFU_ORTHOLOGUE AFUA_8G04850)-RELATED"/>
    <property type="match status" value="1"/>
</dbReference>
<feature type="transmembrane region" description="Helical" evidence="3">
    <location>
        <begin position="390"/>
        <end position="411"/>
    </location>
</feature>
<feature type="region of interest" description="Disordered" evidence="2">
    <location>
        <begin position="1"/>
        <end position="26"/>
    </location>
</feature>
<dbReference type="Proteomes" id="UP000807716">
    <property type="component" value="Unassembled WGS sequence"/>
</dbReference>
<dbReference type="SUPFAM" id="SSF103473">
    <property type="entry name" value="MFS general substrate transporter"/>
    <property type="match status" value="1"/>
</dbReference>
<keyword evidence="3" id="KW-1133">Transmembrane helix</keyword>
<comment type="caution">
    <text evidence="5">The sequence shown here is derived from an EMBL/GenBank/DDBJ whole genome shotgun (WGS) entry which is preliminary data.</text>
</comment>
<feature type="compositionally biased region" description="Basic and acidic residues" evidence="2">
    <location>
        <begin position="1"/>
        <end position="23"/>
    </location>
</feature>
<feature type="transmembrane region" description="Helical" evidence="3">
    <location>
        <begin position="180"/>
        <end position="200"/>
    </location>
</feature>
<comment type="subcellular location">
    <subcellularLocation>
        <location evidence="1">Membrane</location>
        <topology evidence="1">Multi-pass membrane protein</topology>
    </subcellularLocation>
</comment>
<feature type="transmembrane region" description="Helical" evidence="3">
    <location>
        <begin position="423"/>
        <end position="446"/>
    </location>
</feature>
<dbReference type="AlphaFoldDB" id="A0A9P6U528"/>
<feature type="transmembrane region" description="Helical" evidence="3">
    <location>
        <begin position="452"/>
        <end position="474"/>
    </location>
</feature>
<evidence type="ECO:0000259" key="4">
    <source>
        <dbReference type="PROSITE" id="PS50850"/>
    </source>
</evidence>
<accession>A0A9P6U528</accession>
<dbReference type="PROSITE" id="PS50850">
    <property type="entry name" value="MFS"/>
    <property type="match status" value="1"/>
</dbReference>
<dbReference type="PANTHER" id="PTHR23524:SF1">
    <property type="entry name" value="MRH DOMAIN-CONTAINING PROTEIN-RELATED"/>
    <property type="match status" value="1"/>
</dbReference>
<feature type="transmembrane region" description="Helical" evidence="3">
    <location>
        <begin position="54"/>
        <end position="81"/>
    </location>
</feature>